<protein>
    <submittedName>
        <fullName evidence="5">Uncharacterized protein</fullName>
    </submittedName>
</protein>
<keyword evidence="6" id="KW-1185">Reference proteome</keyword>
<dbReference type="PANTHER" id="PTHR31403">
    <property type="entry name" value="PHOSPHOLIPASE A1-IBETA2, CHLOROPLASTIC"/>
    <property type="match status" value="1"/>
</dbReference>
<comment type="similarity">
    <text evidence="1">Belongs to the AB hydrolase superfamily. Lipase family.</text>
</comment>
<keyword evidence="2" id="KW-0378">Hydrolase</keyword>
<sequence>MRVSAIAVTFNPFTSPATPKLTQTRPSFPSPLKLTTPENQQLSCNHLTHSNSDQLAKNWVEYQGSNNWEGLLDPLDHILRNEILSYGHFVEAAYRACDFDASSPSFGSCKFSKNSLLTRACIPRTCVRRAGFSYRIGLTGGRAGFSLGRAGSGTWRSVWTKRRSPDSEGVMWPSLSGVPPRAWSGSRIYGPR</sequence>
<evidence type="ECO:0000313" key="5">
    <source>
        <dbReference type="EMBL" id="KAK8487879.1"/>
    </source>
</evidence>
<accession>A0ABR2A4A3</accession>
<dbReference type="InterPro" id="IPR029058">
    <property type="entry name" value="AB_hydrolase_fold"/>
</dbReference>
<name>A0ABR2A4A3_9ROSI</name>
<gene>
    <name evidence="5" type="ORF">V6N11_047435</name>
</gene>
<keyword evidence="4" id="KW-0443">Lipid metabolism</keyword>
<evidence type="ECO:0000256" key="1">
    <source>
        <dbReference type="ARBA" id="ARBA00010701"/>
    </source>
</evidence>
<evidence type="ECO:0000256" key="3">
    <source>
        <dbReference type="ARBA" id="ARBA00022963"/>
    </source>
</evidence>
<organism evidence="5 6">
    <name type="scientific">Hibiscus sabdariffa</name>
    <name type="common">roselle</name>
    <dbReference type="NCBI Taxonomy" id="183260"/>
    <lineage>
        <taxon>Eukaryota</taxon>
        <taxon>Viridiplantae</taxon>
        <taxon>Streptophyta</taxon>
        <taxon>Embryophyta</taxon>
        <taxon>Tracheophyta</taxon>
        <taxon>Spermatophyta</taxon>
        <taxon>Magnoliopsida</taxon>
        <taxon>eudicotyledons</taxon>
        <taxon>Gunneridae</taxon>
        <taxon>Pentapetalae</taxon>
        <taxon>rosids</taxon>
        <taxon>malvids</taxon>
        <taxon>Malvales</taxon>
        <taxon>Malvaceae</taxon>
        <taxon>Malvoideae</taxon>
        <taxon>Hibiscus</taxon>
    </lineage>
</organism>
<dbReference type="Gene3D" id="3.40.50.1820">
    <property type="entry name" value="alpha/beta hydrolase"/>
    <property type="match status" value="1"/>
</dbReference>
<dbReference type="PANTHER" id="PTHR31403:SF8">
    <property type="entry name" value="PHOSPHOLIPASE A(1) DAD1, CHLOROPLASTIC-LIKE"/>
    <property type="match status" value="1"/>
</dbReference>
<evidence type="ECO:0000256" key="2">
    <source>
        <dbReference type="ARBA" id="ARBA00022801"/>
    </source>
</evidence>
<evidence type="ECO:0000256" key="4">
    <source>
        <dbReference type="ARBA" id="ARBA00023098"/>
    </source>
</evidence>
<keyword evidence="3" id="KW-0442">Lipid degradation</keyword>
<dbReference type="EMBL" id="JBBPBN010000375">
    <property type="protein sequence ID" value="KAK8487879.1"/>
    <property type="molecule type" value="Genomic_DNA"/>
</dbReference>
<comment type="caution">
    <text evidence="5">The sequence shown here is derived from an EMBL/GenBank/DDBJ whole genome shotgun (WGS) entry which is preliminary data.</text>
</comment>
<dbReference type="Proteomes" id="UP001396334">
    <property type="component" value="Unassembled WGS sequence"/>
</dbReference>
<evidence type="ECO:0000313" key="6">
    <source>
        <dbReference type="Proteomes" id="UP001396334"/>
    </source>
</evidence>
<reference evidence="5 6" key="1">
    <citation type="journal article" date="2024" name="G3 (Bethesda)">
        <title>Genome assembly of Hibiscus sabdariffa L. provides insights into metabolisms of medicinal natural products.</title>
        <authorList>
            <person name="Kim T."/>
        </authorList>
    </citation>
    <scope>NUCLEOTIDE SEQUENCE [LARGE SCALE GENOMIC DNA]</scope>
    <source>
        <strain evidence="5">TK-2024</strain>
        <tissue evidence="5">Old leaves</tissue>
    </source>
</reference>
<proteinExistence type="inferred from homology"/>